<dbReference type="InterPro" id="IPR011712">
    <property type="entry name" value="Sig_transdc_His_kin_sub3_dim/P"/>
</dbReference>
<reference evidence="11 12" key="1">
    <citation type="submission" date="2024-02" db="EMBL/GenBank/DDBJ databases">
        <title>Haloferula sargassicola NBRC 104335.</title>
        <authorList>
            <person name="Ichikawa N."/>
            <person name="Katano-Makiyama Y."/>
            <person name="Hidaka K."/>
        </authorList>
    </citation>
    <scope>NUCLEOTIDE SEQUENCE [LARGE SCALE GENOMIC DNA]</scope>
    <source>
        <strain evidence="11 12">NBRC 104335</strain>
    </source>
</reference>
<keyword evidence="12" id="KW-1185">Reference proteome</keyword>
<dbReference type="EC" id="2.7.13.3" evidence="2"/>
<comment type="catalytic activity">
    <reaction evidence="1">
        <text>ATP + protein L-histidine = ADP + protein N-phospho-L-histidine.</text>
        <dbReference type="EC" id="2.7.13.3"/>
    </reaction>
</comment>
<feature type="domain" description="Signal transduction histidine kinase subgroup 3 dimerisation and phosphoacceptor" evidence="10">
    <location>
        <begin position="463"/>
        <end position="527"/>
    </location>
</feature>
<organism evidence="11 12">
    <name type="scientific">Haloferula sargassicola</name>
    <dbReference type="NCBI Taxonomy" id="490096"/>
    <lineage>
        <taxon>Bacteria</taxon>
        <taxon>Pseudomonadati</taxon>
        <taxon>Verrucomicrobiota</taxon>
        <taxon>Verrucomicrobiia</taxon>
        <taxon>Verrucomicrobiales</taxon>
        <taxon>Verrucomicrobiaceae</taxon>
        <taxon>Haloferula</taxon>
    </lineage>
</organism>
<evidence type="ECO:0000256" key="6">
    <source>
        <dbReference type="ARBA" id="ARBA00022777"/>
    </source>
</evidence>
<keyword evidence="6" id="KW-0418">Kinase</keyword>
<dbReference type="SUPFAM" id="SSF55874">
    <property type="entry name" value="ATPase domain of HSP90 chaperone/DNA topoisomerase II/histidine kinase"/>
    <property type="match status" value="1"/>
</dbReference>
<proteinExistence type="predicted"/>
<dbReference type="Gene3D" id="1.20.5.1930">
    <property type="match status" value="1"/>
</dbReference>
<feature type="domain" description="Histidine kinase/HSP90-like ATPase" evidence="9">
    <location>
        <begin position="572"/>
        <end position="659"/>
    </location>
</feature>
<evidence type="ECO:0000256" key="4">
    <source>
        <dbReference type="ARBA" id="ARBA00022679"/>
    </source>
</evidence>
<dbReference type="InterPro" id="IPR050482">
    <property type="entry name" value="Sensor_HK_TwoCompSys"/>
</dbReference>
<evidence type="ECO:0000313" key="12">
    <source>
        <dbReference type="Proteomes" id="UP001476282"/>
    </source>
</evidence>
<evidence type="ECO:0000256" key="7">
    <source>
        <dbReference type="ARBA" id="ARBA00022840"/>
    </source>
</evidence>
<dbReference type="EMBL" id="BAABRI010000013">
    <property type="protein sequence ID" value="GAA5483298.1"/>
    <property type="molecule type" value="Genomic_DNA"/>
</dbReference>
<dbReference type="CDD" id="cd16917">
    <property type="entry name" value="HATPase_UhpB-NarQ-NarX-like"/>
    <property type="match status" value="1"/>
</dbReference>
<keyword evidence="8" id="KW-0902">Two-component regulatory system</keyword>
<dbReference type="InterPro" id="IPR036890">
    <property type="entry name" value="HATPase_C_sf"/>
</dbReference>
<dbReference type="Pfam" id="PF02518">
    <property type="entry name" value="HATPase_c"/>
    <property type="match status" value="1"/>
</dbReference>
<evidence type="ECO:0000256" key="1">
    <source>
        <dbReference type="ARBA" id="ARBA00000085"/>
    </source>
</evidence>
<evidence type="ECO:0000259" key="10">
    <source>
        <dbReference type="Pfam" id="PF07730"/>
    </source>
</evidence>
<dbReference type="Proteomes" id="UP001476282">
    <property type="component" value="Unassembled WGS sequence"/>
</dbReference>
<evidence type="ECO:0000256" key="5">
    <source>
        <dbReference type="ARBA" id="ARBA00022741"/>
    </source>
</evidence>
<sequence length="669" mass="73363">MLSHKTSLITAGTLMVGVTPLLGSPPLSASEAQSTNPISRMARIINPQLTELEQRIDALNDRVRSMAPFSPKPVREELGWRAMQAQGGDKPTLTLDLGEVYPLSDIYVIPALPPFGETRRLFPLKLTLDTARSADFADARKVYSTPANTNESQDGYPLRVNTRDLDARYVRLTVDTGYSRGDYSISMISELMVLSGGQPVSLTATATATGSMNSGFDWSPKYAIDGQSPLGIWQSGPWNTSRGQLIKLANSSDVVTWQFDLGQSEPLDRATLFPYELPEIGGTSALPSIIKVAVSDTPEPAEDSFVSCTGGETFSPSTLPLRGKTGRYVTISGSLFPLTLGRDNIMAVSEIEIWSLGRNLVSGSTPKVLVNGNPASPSPELTDGRANGHEIIPVGDWLRQIHERQGIEEELASLIPKRNNLVSEAEINATWGASVAIGLTFLIPVAIFERRRLVSRKQIDQLRRRIASDLHDDIGSNLGSISLIARSAKKDLERIHDPDTLAEDLAEMETIARESSLAMRDIVWLLERNQDSIGDFVERMRSTADRLLREMEFEMTCKSNRTALKLTLEAKRHLFLFYKEALHNILKHSKAHNVRVNIFDDRDSLIMEVTDDGIGLPVDEAGKAAAVKKLTARAAVLEGRFDVESAPGQGTRLRLEVKRANLIATKAAA</sequence>
<evidence type="ECO:0000256" key="2">
    <source>
        <dbReference type="ARBA" id="ARBA00012438"/>
    </source>
</evidence>
<keyword evidence="5" id="KW-0547">Nucleotide-binding</keyword>
<evidence type="ECO:0000313" key="11">
    <source>
        <dbReference type="EMBL" id="GAA5483298.1"/>
    </source>
</evidence>
<dbReference type="Gene3D" id="3.30.565.10">
    <property type="entry name" value="Histidine kinase-like ATPase, C-terminal domain"/>
    <property type="match status" value="1"/>
</dbReference>
<protein>
    <recommendedName>
        <fullName evidence="2">histidine kinase</fullName>
        <ecNumber evidence="2">2.7.13.3</ecNumber>
    </recommendedName>
</protein>
<dbReference type="PANTHER" id="PTHR24421:SF10">
    <property type="entry name" value="NITRATE_NITRITE SENSOR PROTEIN NARQ"/>
    <property type="match status" value="1"/>
</dbReference>
<dbReference type="PANTHER" id="PTHR24421">
    <property type="entry name" value="NITRATE/NITRITE SENSOR PROTEIN NARX-RELATED"/>
    <property type="match status" value="1"/>
</dbReference>
<comment type="caution">
    <text evidence="11">The sequence shown here is derived from an EMBL/GenBank/DDBJ whole genome shotgun (WGS) entry which is preliminary data.</text>
</comment>
<dbReference type="Pfam" id="PF07730">
    <property type="entry name" value="HisKA_3"/>
    <property type="match status" value="1"/>
</dbReference>
<name>A0ABP9UP02_9BACT</name>
<evidence type="ECO:0000256" key="3">
    <source>
        <dbReference type="ARBA" id="ARBA00022553"/>
    </source>
</evidence>
<evidence type="ECO:0000259" key="9">
    <source>
        <dbReference type="Pfam" id="PF02518"/>
    </source>
</evidence>
<dbReference type="RefSeq" id="WP_353567412.1">
    <property type="nucleotide sequence ID" value="NZ_BAABRI010000013.1"/>
</dbReference>
<dbReference type="Gene3D" id="2.60.120.260">
    <property type="entry name" value="Galactose-binding domain-like"/>
    <property type="match status" value="1"/>
</dbReference>
<accession>A0ABP9UP02</accession>
<keyword evidence="4" id="KW-0808">Transferase</keyword>
<evidence type="ECO:0000256" key="8">
    <source>
        <dbReference type="ARBA" id="ARBA00023012"/>
    </source>
</evidence>
<keyword evidence="3" id="KW-0597">Phosphoprotein</keyword>
<gene>
    <name evidence="11" type="ORF">Hsar01_02528</name>
</gene>
<keyword evidence="7" id="KW-0067">ATP-binding</keyword>
<dbReference type="InterPro" id="IPR003594">
    <property type="entry name" value="HATPase_dom"/>
</dbReference>